<keyword evidence="4" id="KW-0325">Glycoprotein</keyword>
<dbReference type="FunFam" id="3.90.290.10:FF:000013">
    <property type="entry name" value="Follistatin a"/>
    <property type="match status" value="1"/>
</dbReference>
<dbReference type="AlphaFoldDB" id="A0AAG5DEW9"/>
<dbReference type="Proteomes" id="UP000075880">
    <property type="component" value="Unassembled WGS sequence"/>
</dbReference>
<feature type="compositionally biased region" description="Basic residues" evidence="5">
    <location>
        <begin position="140"/>
        <end position="149"/>
    </location>
</feature>
<feature type="compositionally biased region" description="Low complexity" evidence="5">
    <location>
        <begin position="509"/>
        <end position="519"/>
    </location>
</feature>
<evidence type="ECO:0000256" key="4">
    <source>
        <dbReference type="ARBA" id="ARBA00023180"/>
    </source>
</evidence>
<dbReference type="SMART" id="SM00274">
    <property type="entry name" value="FOLN"/>
    <property type="match status" value="3"/>
</dbReference>
<evidence type="ECO:0000259" key="7">
    <source>
        <dbReference type="PROSITE" id="PS51465"/>
    </source>
</evidence>
<dbReference type="InterPro" id="IPR036773">
    <property type="entry name" value="TB_dom_sf"/>
</dbReference>
<dbReference type="InterPro" id="IPR002350">
    <property type="entry name" value="Kazal_dom"/>
</dbReference>
<feature type="region of interest" description="Disordered" evidence="5">
    <location>
        <begin position="124"/>
        <end position="149"/>
    </location>
</feature>
<keyword evidence="9" id="KW-1185">Reference proteome</keyword>
<keyword evidence="3" id="KW-1015">Disulfide bond</keyword>
<sequence length="901" mass="99123">MCIQAVEVYRNPGSASNPSGHVVPRLSSEPVPAPTNQPMDPTGARAGLLTGRRQWQDPLRRSLEGPDRDRLARTQHPSIVSRSVAWCSTVSFRLSLAFVALVRQAATIANSLHTRHRSVVSVLLHHRQQQQQQQRQHEGRQRRRPPRRQCQRKVNQAKEAAFLAPPSAPDIATGEHPGGKRMHLLAPVDLATKLVLLTMVLIAVVGHSEAGTCWLRRIESTGKCSQLFARNVTRESCCAAGSGAKGFSEKDITDVGLFFINAFNDGMECSSCLDTCDRAKCAPNKRCVMRRNRPKCICAPTCSGGGRGPKRNNRAHRMQQVQQQRQQHELQPHFHQQNIKVINLSESQRNRRQYFADDGRQPRPRQLRYTGPEVAGTVDRDAHRRSVKKSSLSEPRSPQSSQRASAKHRAQDSDKERIDKEHNLLESVTLVSSSSGNSGNSRSSTSSSTSSSSSISSSSSSSSSISSSSTSTSKATHRPRPRPRSPQPIPVNCTASGAMHIAGCPTAPSPASSSASSAPETPGWTGGERMVLLQHGPANGLALNHHPGKGSGRVKVHPAEPKTTPKPPTASSTGRHHRKVLAGSPAANQTMLRAATHRNLPVNEPPHKSTVTPFAAFGKPKLLRVPKQGDGRHNGTARGTVRVPRREPQYLDDVFFVDNYHHRKNPHHREAAMDDFFGNEIMQHSSFYNPVCGTDGKTYKTECQLKKRACRQEIASLVVAYKGHCQTSCKFVKCPDGQRCIEDQNASPHCVTCGGAECRSDRSPKSVVCGTDGITYPSICELKRQACLTGRAIPLAYRGRCIEAATCETIKCKDRQHCLTDLKTHKPRCVSCSYKCPRMKRQQGHGKPFRNARNNPYGEQSVKLCGTNNRTYHSWCHMQKDSCNTGFYIDVQHSGSCAFGR</sequence>
<dbReference type="SMART" id="SM00280">
    <property type="entry name" value="KAZAL"/>
    <property type="match status" value="3"/>
</dbReference>
<evidence type="ECO:0000313" key="8">
    <source>
        <dbReference type="EnsemblMetazoa" id="ENSAATROPP009777"/>
    </source>
</evidence>
<dbReference type="Gene3D" id="3.90.290.10">
    <property type="entry name" value="TGF-beta binding (TB) domain"/>
    <property type="match status" value="1"/>
</dbReference>
<proteinExistence type="predicted"/>
<feature type="compositionally biased region" description="Low complexity" evidence="5">
    <location>
        <begin position="432"/>
        <end position="473"/>
    </location>
</feature>
<feature type="region of interest" description="Disordered" evidence="5">
    <location>
        <begin position="549"/>
        <end position="577"/>
    </location>
</feature>
<feature type="domain" description="Kazal-like" evidence="7">
    <location>
        <begin position="688"/>
        <end position="727"/>
    </location>
</feature>
<feature type="region of interest" description="Disordered" evidence="5">
    <location>
        <begin position="13"/>
        <end position="41"/>
    </location>
</feature>
<feature type="compositionally biased region" description="Basic residues" evidence="5">
    <location>
        <begin position="308"/>
        <end position="317"/>
    </location>
</feature>
<evidence type="ECO:0000256" key="3">
    <source>
        <dbReference type="ARBA" id="ARBA00023157"/>
    </source>
</evidence>
<feature type="domain" description="TB" evidence="6">
    <location>
        <begin position="211"/>
        <end position="244"/>
    </location>
</feature>
<dbReference type="PANTHER" id="PTHR13866">
    <property type="entry name" value="SPARC OSTEONECTIN"/>
    <property type="match status" value="1"/>
</dbReference>
<dbReference type="PROSITE" id="PS51364">
    <property type="entry name" value="TB"/>
    <property type="match status" value="1"/>
</dbReference>
<feature type="region of interest" description="Disordered" evidence="5">
    <location>
        <begin position="306"/>
        <end position="331"/>
    </location>
</feature>
<dbReference type="InterPro" id="IPR003645">
    <property type="entry name" value="Fol_N"/>
</dbReference>
<evidence type="ECO:0000256" key="1">
    <source>
        <dbReference type="ARBA" id="ARBA00022729"/>
    </source>
</evidence>
<dbReference type="EnsemblMetazoa" id="ENSAATROPT010839">
    <property type="protein sequence ID" value="ENSAATROPP009777"/>
    <property type="gene ID" value="ENSAATROPG008814"/>
</dbReference>
<organism evidence="8 9">
    <name type="scientific">Anopheles atroparvus</name>
    <name type="common">European mosquito</name>
    <dbReference type="NCBI Taxonomy" id="41427"/>
    <lineage>
        <taxon>Eukaryota</taxon>
        <taxon>Metazoa</taxon>
        <taxon>Ecdysozoa</taxon>
        <taxon>Arthropoda</taxon>
        <taxon>Hexapoda</taxon>
        <taxon>Insecta</taxon>
        <taxon>Pterygota</taxon>
        <taxon>Neoptera</taxon>
        <taxon>Endopterygota</taxon>
        <taxon>Diptera</taxon>
        <taxon>Nematocera</taxon>
        <taxon>Culicoidea</taxon>
        <taxon>Culicidae</taxon>
        <taxon>Anophelinae</taxon>
        <taxon>Anopheles</taxon>
    </lineage>
</organism>
<evidence type="ECO:0000259" key="6">
    <source>
        <dbReference type="PROSITE" id="PS51364"/>
    </source>
</evidence>
<dbReference type="GO" id="GO:0050840">
    <property type="term" value="F:extracellular matrix binding"/>
    <property type="evidence" value="ECO:0007669"/>
    <property type="project" value="TreeGrafter"/>
</dbReference>
<dbReference type="Pfam" id="PF21333">
    <property type="entry name" value="FST_N"/>
    <property type="match status" value="1"/>
</dbReference>
<reference evidence="8" key="1">
    <citation type="submission" date="2024-04" db="UniProtKB">
        <authorList>
            <consortium name="EnsemblMetazoa"/>
        </authorList>
    </citation>
    <scope>IDENTIFICATION</scope>
    <source>
        <strain evidence="8">EBRO</strain>
    </source>
</reference>
<feature type="domain" description="Kazal-like" evidence="7">
    <location>
        <begin position="864"/>
        <end position="899"/>
    </location>
</feature>
<dbReference type="GO" id="GO:0005615">
    <property type="term" value="C:extracellular space"/>
    <property type="evidence" value="ECO:0007669"/>
    <property type="project" value="TreeGrafter"/>
</dbReference>
<dbReference type="FunFam" id="3.30.60.30:FF:000057">
    <property type="entry name" value="Follistatin, isoform B"/>
    <property type="match status" value="1"/>
</dbReference>
<evidence type="ECO:0000256" key="5">
    <source>
        <dbReference type="SAM" id="MobiDB-lite"/>
    </source>
</evidence>
<feature type="region of interest" description="Disordered" evidence="5">
    <location>
        <begin position="354"/>
        <end position="528"/>
    </location>
</feature>
<dbReference type="InterPro" id="IPR036058">
    <property type="entry name" value="Kazal_dom_sf"/>
</dbReference>
<dbReference type="CDD" id="cd00104">
    <property type="entry name" value="KAZAL_FS"/>
    <property type="match status" value="3"/>
</dbReference>
<keyword evidence="1" id="KW-0732">Signal</keyword>
<evidence type="ECO:0000313" key="9">
    <source>
        <dbReference type="Proteomes" id="UP000075880"/>
    </source>
</evidence>
<dbReference type="PROSITE" id="PS51465">
    <property type="entry name" value="KAZAL_2"/>
    <property type="match status" value="3"/>
</dbReference>
<dbReference type="Pfam" id="PF07648">
    <property type="entry name" value="Kazal_2"/>
    <property type="match status" value="3"/>
</dbReference>
<dbReference type="Gene3D" id="3.30.60.30">
    <property type="match status" value="3"/>
</dbReference>
<name>A0AAG5DEW9_ANOAO</name>
<feature type="compositionally biased region" description="Basic and acidic residues" evidence="5">
    <location>
        <begin position="409"/>
        <end position="424"/>
    </location>
</feature>
<dbReference type="GO" id="GO:0005509">
    <property type="term" value="F:calcium ion binding"/>
    <property type="evidence" value="ECO:0007669"/>
    <property type="project" value="TreeGrafter"/>
</dbReference>
<keyword evidence="2" id="KW-0677">Repeat</keyword>
<dbReference type="PANTHER" id="PTHR13866:SF29">
    <property type="entry name" value="FOLLISTATIN"/>
    <property type="match status" value="1"/>
</dbReference>
<dbReference type="GO" id="GO:0005518">
    <property type="term" value="F:collagen binding"/>
    <property type="evidence" value="ECO:0007669"/>
    <property type="project" value="TreeGrafter"/>
</dbReference>
<dbReference type="InterPro" id="IPR017878">
    <property type="entry name" value="TB_dom"/>
</dbReference>
<accession>A0AAG5DEW9</accession>
<dbReference type="SUPFAM" id="SSF100895">
    <property type="entry name" value="Kazal-type serine protease inhibitors"/>
    <property type="match status" value="3"/>
</dbReference>
<feature type="domain" description="Kazal-like" evidence="7">
    <location>
        <begin position="751"/>
        <end position="803"/>
    </location>
</feature>
<evidence type="ECO:0008006" key="10">
    <source>
        <dbReference type="Google" id="ProtNLM"/>
    </source>
</evidence>
<evidence type="ECO:0000256" key="2">
    <source>
        <dbReference type="ARBA" id="ARBA00022737"/>
    </source>
</evidence>
<feature type="compositionally biased region" description="Low complexity" evidence="5">
    <location>
        <begin position="390"/>
        <end position="404"/>
    </location>
</feature>
<protein>
    <recommendedName>
        <fullName evidence="10">Follistatin</fullName>
    </recommendedName>
</protein>